<evidence type="ECO:0000313" key="1">
    <source>
        <dbReference type="EMBL" id="ETV74098.1"/>
    </source>
</evidence>
<organism evidence="1">
    <name type="scientific">Aphanomyces astaci</name>
    <name type="common">Crayfish plague agent</name>
    <dbReference type="NCBI Taxonomy" id="112090"/>
    <lineage>
        <taxon>Eukaryota</taxon>
        <taxon>Sar</taxon>
        <taxon>Stramenopiles</taxon>
        <taxon>Oomycota</taxon>
        <taxon>Saprolegniomycetes</taxon>
        <taxon>Saprolegniales</taxon>
        <taxon>Verrucalvaceae</taxon>
        <taxon>Aphanomyces</taxon>
    </lineage>
</organism>
<reference evidence="1" key="1">
    <citation type="submission" date="2013-12" db="EMBL/GenBank/DDBJ databases">
        <title>The Genome Sequence of Aphanomyces astaci APO3.</title>
        <authorList>
            <consortium name="The Broad Institute Genomics Platform"/>
            <person name="Russ C."/>
            <person name="Tyler B."/>
            <person name="van West P."/>
            <person name="Dieguez-Uribeondo J."/>
            <person name="Young S.K."/>
            <person name="Zeng Q."/>
            <person name="Gargeya S."/>
            <person name="Fitzgerald M."/>
            <person name="Abouelleil A."/>
            <person name="Alvarado L."/>
            <person name="Chapman S.B."/>
            <person name="Gainer-Dewar J."/>
            <person name="Goldberg J."/>
            <person name="Griggs A."/>
            <person name="Gujja S."/>
            <person name="Hansen M."/>
            <person name="Howarth C."/>
            <person name="Imamovic A."/>
            <person name="Ireland A."/>
            <person name="Larimer J."/>
            <person name="McCowan C."/>
            <person name="Murphy C."/>
            <person name="Pearson M."/>
            <person name="Poon T.W."/>
            <person name="Priest M."/>
            <person name="Roberts A."/>
            <person name="Saif S."/>
            <person name="Shea T."/>
            <person name="Sykes S."/>
            <person name="Wortman J."/>
            <person name="Nusbaum C."/>
            <person name="Birren B."/>
        </authorList>
    </citation>
    <scope>NUCLEOTIDE SEQUENCE [LARGE SCALE GENOMIC DNA]</scope>
    <source>
        <strain evidence="1">APO3</strain>
    </source>
</reference>
<dbReference type="VEuPathDB" id="FungiDB:H257_11400"/>
<gene>
    <name evidence="1" type="ORF">H257_11400</name>
</gene>
<sequence>MHYDMPPHAIWAVRGGSSKISSGDKHSYRMTAVLSVRTIGEKLPLLFLFLQPQIAQVALKRRHDPDIKWLNNTCGIRRDSSNDAATFFASDLEAFLADVRVEVVAQQNRRLADLGLQQLPQLAATVLVVMRTCAV</sequence>
<name>W4G5A7_APHAT</name>
<dbReference type="AlphaFoldDB" id="W4G5A7"/>
<dbReference type="EMBL" id="KI913146">
    <property type="protein sequence ID" value="ETV74098.1"/>
    <property type="molecule type" value="Genomic_DNA"/>
</dbReference>
<dbReference type="GeneID" id="20813396"/>
<proteinExistence type="predicted"/>
<dbReference type="RefSeq" id="XP_009836611.1">
    <property type="nucleotide sequence ID" value="XM_009838309.1"/>
</dbReference>
<accession>W4G5A7</accession>
<protein>
    <submittedName>
        <fullName evidence="1">Uncharacterized protein</fullName>
    </submittedName>
</protein>